<evidence type="ECO:0000313" key="5">
    <source>
        <dbReference type="Proteomes" id="UP001345827"/>
    </source>
</evidence>
<dbReference type="AlphaFoldDB" id="A0AAV9QAU8"/>
<dbReference type="Proteomes" id="UP001345827">
    <property type="component" value="Unassembled WGS sequence"/>
</dbReference>
<feature type="region of interest" description="Disordered" evidence="2">
    <location>
        <begin position="204"/>
        <end position="226"/>
    </location>
</feature>
<evidence type="ECO:0000313" key="4">
    <source>
        <dbReference type="EMBL" id="KAK5537443.1"/>
    </source>
</evidence>
<comment type="caution">
    <text evidence="4">The sequence shown here is derived from an EMBL/GenBank/DDBJ whole genome shotgun (WGS) entry which is preliminary data.</text>
</comment>
<feature type="region of interest" description="Disordered" evidence="2">
    <location>
        <begin position="1"/>
        <end position="28"/>
    </location>
</feature>
<accession>A0AAV9QAU8</accession>
<feature type="compositionally biased region" description="Polar residues" evidence="2">
    <location>
        <begin position="265"/>
        <end position="289"/>
    </location>
</feature>
<dbReference type="Gene3D" id="4.10.240.10">
    <property type="entry name" value="Zn(2)-C6 fungal-type DNA-binding domain"/>
    <property type="match status" value="1"/>
</dbReference>
<dbReference type="InterPro" id="IPR036864">
    <property type="entry name" value="Zn2-C6_fun-type_DNA-bd_sf"/>
</dbReference>
<dbReference type="PANTHER" id="PTHR47256">
    <property type="entry name" value="ZN(II)2CYS6 TRANSCRIPTION FACTOR (EUROFUNG)-RELATED"/>
    <property type="match status" value="1"/>
</dbReference>
<dbReference type="PROSITE" id="PS50048">
    <property type="entry name" value="ZN2_CY6_FUNGAL_2"/>
    <property type="match status" value="1"/>
</dbReference>
<dbReference type="PROSITE" id="PS00463">
    <property type="entry name" value="ZN2_CY6_FUNGAL_1"/>
    <property type="match status" value="1"/>
</dbReference>
<dbReference type="GO" id="GO:0008270">
    <property type="term" value="F:zinc ion binding"/>
    <property type="evidence" value="ECO:0007669"/>
    <property type="project" value="InterPro"/>
</dbReference>
<dbReference type="PANTHER" id="PTHR47256:SF1">
    <property type="entry name" value="ZN(II)2CYS6 TRANSCRIPTION FACTOR (EUROFUNG)"/>
    <property type="match status" value="1"/>
</dbReference>
<gene>
    <name evidence="4" type="ORF">LTR25_004695</name>
</gene>
<dbReference type="GO" id="GO:0000981">
    <property type="term" value="F:DNA-binding transcription factor activity, RNA polymerase II-specific"/>
    <property type="evidence" value="ECO:0007669"/>
    <property type="project" value="InterPro"/>
</dbReference>
<dbReference type="SMART" id="SM00066">
    <property type="entry name" value="GAL4"/>
    <property type="match status" value="1"/>
</dbReference>
<dbReference type="SUPFAM" id="SSF57701">
    <property type="entry name" value="Zn2/Cys6 DNA-binding domain"/>
    <property type="match status" value="1"/>
</dbReference>
<keyword evidence="1" id="KW-0539">Nucleus</keyword>
<dbReference type="CDD" id="cd00067">
    <property type="entry name" value="GAL4"/>
    <property type="match status" value="1"/>
</dbReference>
<proteinExistence type="predicted"/>
<feature type="region of interest" description="Disordered" evidence="2">
    <location>
        <begin position="264"/>
        <end position="289"/>
    </location>
</feature>
<name>A0AAV9QAU8_9PEZI</name>
<dbReference type="InterPro" id="IPR053187">
    <property type="entry name" value="Notoamide_regulator"/>
</dbReference>
<sequence>MDPSSSPSSHNSSSMSSPPVISPTRTGSACQSCKKRKTKCTGQPGPCANCSKTGTYCHFDMKLDGRRKHAYEATDIHYRQQFILDSLLRSIKYNDADLVQRLLEAIRVGRPLLEVATALQDNIRALQGRMLSKEQHVTLSDMISLALNCLSDSDFRPHGNSRTSFPQQQTFVLGDSFRVTKNKVVLDGARTNAMRGISIDQMTRPCRGRSQVPGPPENCHRQRNPDRTKLTCDSLGIGGPGAPFTIAPPYIYSPQALSEHCQFPKSMSNETSRSPSTSGPSLGPQSTHKWSVTEDYTTYAPQHQHQDQVHAPTDPRFTPVQSPAHGCEQPLGYFPNYFRQHETGLPATYIEEQFSTTSSDTCDVASQMNHEVPRPRCVLGAQTGEDMTWQWWPSSQPGWPVANWSSQA</sequence>
<dbReference type="Pfam" id="PF00172">
    <property type="entry name" value="Zn_clus"/>
    <property type="match status" value="1"/>
</dbReference>
<protein>
    <recommendedName>
        <fullName evidence="3">Zn(2)-C6 fungal-type domain-containing protein</fullName>
    </recommendedName>
</protein>
<feature type="domain" description="Zn(2)-C6 fungal-type" evidence="3">
    <location>
        <begin position="29"/>
        <end position="59"/>
    </location>
</feature>
<keyword evidence="5" id="KW-1185">Reference proteome</keyword>
<evidence type="ECO:0000256" key="1">
    <source>
        <dbReference type="ARBA" id="ARBA00023242"/>
    </source>
</evidence>
<evidence type="ECO:0000259" key="3">
    <source>
        <dbReference type="PROSITE" id="PS50048"/>
    </source>
</evidence>
<organism evidence="4 5">
    <name type="scientific">Vermiconidia calcicola</name>
    <dbReference type="NCBI Taxonomy" id="1690605"/>
    <lineage>
        <taxon>Eukaryota</taxon>
        <taxon>Fungi</taxon>
        <taxon>Dikarya</taxon>
        <taxon>Ascomycota</taxon>
        <taxon>Pezizomycotina</taxon>
        <taxon>Dothideomycetes</taxon>
        <taxon>Dothideomycetidae</taxon>
        <taxon>Mycosphaerellales</taxon>
        <taxon>Extremaceae</taxon>
        <taxon>Vermiconidia</taxon>
    </lineage>
</organism>
<dbReference type="EMBL" id="JAXLQG010000007">
    <property type="protein sequence ID" value="KAK5537443.1"/>
    <property type="molecule type" value="Genomic_DNA"/>
</dbReference>
<feature type="compositionally biased region" description="Low complexity" evidence="2">
    <location>
        <begin position="1"/>
        <end position="23"/>
    </location>
</feature>
<evidence type="ECO:0000256" key="2">
    <source>
        <dbReference type="SAM" id="MobiDB-lite"/>
    </source>
</evidence>
<feature type="region of interest" description="Disordered" evidence="2">
    <location>
        <begin position="301"/>
        <end position="322"/>
    </location>
</feature>
<reference evidence="4 5" key="1">
    <citation type="submission" date="2023-06" db="EMBL/GenBank/DDBJ databases">
        <title>Black Yeasts Isolated from many extreme environments.</title>
        <authorList>
            <person name="Coleine C."/>
            <person name="Stajich J.E."/>
            <person name="Selbmann L."/>
        </authorList>
    </citation>
    <scope>NUCLEOTIDE SEQUENCE [LARGE SCALE GENOMIC DNA]</scope>
    <source>
        <strain evidence="4 5">CCFEE 5887</strain>
    </source>
</reference>
<dbReference type="InterPro" id="IPR001138">
    <property type="entry name" value="Zn2Cys6_DnaBD"/>
</dbReference>